<dbReference type="EMBL" id="OC001974">
    <property type="protein sequence ID" value="CAD7261052.1"/>
    <property type="molecule type" value="Genomic_DNA"/>
</dbReference>
<evidence type="ECO:0000313" key="2">
    <source>
        <dbReference type="EMBL" id="CAD7261052.1"/>
    </source>
</evidence>
<gene>
    <name evidence="2" type="ORF">TSIB3V08_LOCUS5201</name>
</gene>
<dbReference type="AlphaFoldDB" id="A0A7R9AVS2"/>
<name>A0A7R9AVS2_TIMSH</name>
<feature type="domain" description="Intermembrane lipid transfer protein VPS13-like C-terminal" evidence="1">
    <location>
        <begin position="26"/>
        <end position="87"/>
    </location>
</feature>
<protein>
    <recommendedName>
        <fullName evidence="1">Intermembrane lipid transfer protein VPS13-like C-terminal domain-containing protein</fullName>
    </recommendedName>
</protein>
<dbReference type="Pfam" id="PF25037">
    <property type="entry name" value="VPS13_C"/>
    <property type="match status" value="1"/>
</dbReference>
<proteinExistence type="predicted"/>
<accession>A0A7R9AVS2</accession>
<reference evidence="2" key="1">
    <citation type="submission" date="2020-11" db="EMBL/GenBank/DDBJ databases">
        <authorList>
            <person name="Tran Van P."/>
        </authorList>
    </citation>
    <scope>NUCLEOTIDE SEQUENCE</scope>
</reference>
<sequence>MCSWWRSEECMSVIITCSWWRSEDCMSVVGMHVFLVEKCRLWGSWDVEWCVRVDDIMAVPHIAANKLVFKVRQDESFDFFSGDERYVESEDTSVLEWLQSNIETVMILNMEDKPCPGEV</sequence>
<dbReference type="InterPro" id="IPR056748">
    <property type="entry name" value="VPS13-like_C"/>
</dbReference>
<evidence type="ECO:0000259" key="1">
    <source>
        <dbReference type="Pfam" id="PF25037"/>
    </source>
</evidence>
<organism evidence="2">
    <name type="scientific">Timema shepardi</name>
    <name type="common">Walking stick</name>
    <dbReference type="NCBI Taxonomy" id="629360"/>
    <lineage>
        <taxon>Eukaryota</taxon>
        <taxon>Metazoa</taxon>
        <taxon>Ecdysozoa</taxon>
        <taxon>Arthropoda</taxon>
        <taxon>Hexapoda</taxon>
        <taxon>Insecta</taxon>
        <taxon>Pterygota</taxon>
        <taxon>Neoptera</taxon>
        <taxon>Polyneoptera</taxon>
        <taxon>Phasmatodea</taxon>
        <taxon>Timematodea</taxon>
        <taxon>Timematoidea</taxon>
        <taxon>Timematidae</taxon>
        <taxon>Timema</taxon>
    </lineage>
</organism>